<evidence type="ECO:0000256" key="3">
    <source>
        <dbReference type="SAM" id="Phobius"/>
    </source>
</evidence>
<dbReference type="InterPro" id="IPR000160">
    <property type="entry name" value="GGDEF_dom"/>
</dbReference>
<keyword evidence="6" id="KW-1185">Reference proteome</keyword>
<dbReference type="NCBIfam" id="TIGR00254">
    <property type="entry name" value="GGDEF"/>
    <property type="match status" value="1"/>
</dbReference>
<feature type="transmembrane region" description="Helical" evidence="3">
    <location>
        <begin position="45"/>
        <end position="63"/>
    </location>
</feature>
<comment type="caution">
    <text evidence="5">The sequence shown here is derived from an EMBL/GenBank/DDBJ whole genome shotgun (WGS) entry which is preliminary data.</text>
</comment>
<reference evidence="5 6" key="1">
    <citation type="journal article" date="2014" name="Antonie Van Leeuwenhoek">
        <title>Hyphomonas beringensis sp. nov. and Hyphomonas chukchiensis sp. nov., isolated from surface seawater of the Bering Sea and Chukchi Sea.</title>
        <authorList>
            <person name="Li C."/>
            <person name="Lai Q."/>
            <person name="Li G."/>
            <person name="Dong C."/>
            <person name="Wang J."/>
            <person name="Liao Y."/>
            <person name="Shao Z."/>
        </authorList>
    </citation>
    <scope>NUCLEOTIDE SEQUENCE [LARGE SCALE GENOMIC DNA]</scope>
    <source>
        <strain evidence="5 6">BH-BN04-4</strain>
    </source>
</reference>
<protein>
    <recommendedName>
        <fullName evidence="1">diguanylate cyclase</fullName>
        <ecNumber evidence="1">2.7.7.65</ecNumber>
    </recommendedName>
</protein>
<evidence type="ECO:0000256" key="2">
    <source>
        <dbReference type="ARBA" id="ARBA00034247"/>
    </source>
</evidence>
<evidence type="ECO:0000256" key="1">
    <source>
        <dbReference type="ARBA" id="ARBA00012528"/>
    </source>
</evidence>
<dbReference type="InterPro" id="IPR050469">
    <property type="entry name" value="Diguanylate_Cyclase"/>
</dbReference>
<dbReference type="eggNOG" id="COG3706">
    <property type="taxonomic scope" value="Bacteria"/>
</dbReference>
<proteinExistence type="predicted"/>
<dbReference type="EC" id="2.7.7.65" evidence="1"/>
<dbReference type="InterPro" id="IPR043128">
    <property type="entry name" value="Rev_trsase/Diguanyl_cyclase"/>
</dbReference>
<dbReference type="AlphaFoldDB" id="A0A062UC08"/>
<sequence length="246" mass="26966">MRLSEHEWKAARTIVAVTLVATTISFVSIWIWAQIDPVLTLRRCYEASIVMPLLIAPLISFGVQRAHLKVRVLSDENQYLAHHDELTGLSNRRAFFARAEAMQAGMSASGEVFACAIADIDNFKRINDSLGHHVGDDVLKALSGVLAALAPKDAVVARLGGEEFAVAGYFANESVARFWFEALVREVAFQRPGGHDVTVSLGWCIAQPDETVSALLNRADRALYASKAAGKNRAEKAERDMFRVVA</sequence>
<dbReference type="PROSITE" id="PS50887">
    <property type="entry name" value="GGDEF"/>
    <property type="match status" value="1"/>
</dbReference>
<dbReference type="PATRIC" id="fig|1280947.3.peg.1872"/>
<dbReference type="OrthoDB" id="9812260at2"/>
<dbReference type="SMART" id="SM00267">
    <property type="entry name" value="GGDEF"/>
    <property type="match status" value="1"/>
</dbReference>
<keyword evidence="3" id="KW-1133">Transmembrane helix</keyword>
<evidence type="ECO:0000259" key="4">
    <source>
        <dbReference type="PROSITE" id="PS50887"/>
    </source>
</evidence>
<dbReference type="GO" id="GO:0052621">
    <property type="term" value="F:diguanylate cyclase activity"/>
    <property type="evidence" value="ECO:0007669"/>
    <property type="project" value="UniProtKB-EC"/>
</dbReference>
<dbReference type="SUPFAM" id="SSF55073">
    <property type="entry name" value="Nucleotide cyclase"/>
    <property type="match status" value="1"/>
</dbReference>
<evidence type="ECO:0000313" key="6">
    <source>
        <dbReference type="Proteomes" id="UP000027190"/>
    </source>
</evidence>
<feature type="transmembrane region" description="Helical" evidence="3">
    <location>
        <begin position="12"/>
        <end position="33"/>
    </location>
</feature>
<dbReference type="CDD" id="cd01949">
    <property type="entry name" value="GGDEF"/>
    <property type="match status" value="1"/>
</dbReference>
<dbReference type="PANTHER" id="PTHR45138">
    <property type="entry name" value="REGULATORY COMPONENTS OF SENSORY TRANSDUCTION SYSTEM"/>
    <property type="match status" value="1"/>
</dbReference>
<dbReference type="PANTHER" id="PTHR45138:SF9">
    <property type="entry name" value="DIGUANYLATE CYCLASE DGCM-RELATED"/>
    <property type="match status" value="1"/>
</dbReference>
<dbReference type="Gene3D" id="3.30.70.270">
    <property type="match status" value="1"/>
</dbReference>
<comment type="catalytic activity">
    <reaction evidence="2">
        <text>2 GTP = 3',3'-c-di-GMP + 2 diphosphate</text>
        <dbReference type="Rhea" id="RHEA:24898"/>
        <dbReference type="ChEBI" id="CHEBI:33019"/>
        <dbReference type="ChEBI" id="CHEBI:37565"/>
        <dbReference type="ChEBI" id="CHEBI:58805"/>
        <dbReference type="EC" id="2.7.7.65"/>
    </reaction>
</comment>
<dbReference type="Proteomes" id="UP000027190">
    <property type="component" value="Unassembled WGS sequence"/>
</dbReference>
<gene>
    <name evidence="5" type="ORF">HY30_16430</name>
</gene>
<keyword evidence="3" id="KW-0812">Transmembrane</keyword>
<dbReference type="STRING" id="1280947.HY30_16430"/>
<dbReference type="Pfam" id="PF00990">
    <property type="entry name" value="GGDEF"/>
    <property type="match status" value="1"/>
</dbReference>
<dbReference type="EMBL" id="AWFG01000022">
    <property type="protein sequence ID" value="KCZ58371.1"/>
    <property type="molecule type" value="Genomic_DNA"/>
</dbReference>
<keyword evidence="3" id="KW-0472">Membrane</keyword>
<dbReference type="RefSeq" id="WP_051615236.1">
    <property type="nucleotide sequence ID" value="NZ_AWFG01000022.1"/>
</dbReference>
<name>A0A062UC08_9PROT</name>
<accession>A0A062UC08</accession>
<dbReference type="InterPro" id="IPR029787">
    <property type="entry name" value="Nucleotide_cyclase"/>
</dbReference>
<feature type="domain" description="GGDEF" evidence="4">
    <location>
        <begin position="111"/>
        <end position="239"/>
    </location>
</feature>
<organism evidence="5 6">
    <name type="scientific">Hyphomonas chukchiensis</name>
    <dbReference type="NCBI Taxonomy" id="1280947"/>
    <lineage>
        <taxon>Bacteria</taxon>
        <taxon>Pseudomonadati</taxon>
        <taxon>Pseudomonadota</taxon>
        <taxon>Alphaproteobacteria</taxon>
        <taxon>Hyphomonadales</taxon>
        <taxon>Hyphomonadaceae</taxon>
        <taxon>Hyphomonas</taxon>
    </lineage>
</organism>
<evidence type="ECO:0000313" key="5">
    <source>
        <dbReference type="EMBL" id="KCZ58371.1"/>
    </source>
</evidence>